<dbReference type="AlphaFoldDB" id="A0A284RDX8"/>
<dbReference type="EMBL" id="FUEG01000007">
    <property type="protein sequence ID" value="SJL06967.1"/>
    <property type="molecule type" value="Genomic_DNA"/>
</dbReference>
<protein>
    <submittedName>
        <fullName evidence="1">Uncharacterized protein</fullName>
    </submittedName>
</protein>
<name>A0A284RDX8_ARMOS</name>
<dbReference type="Proteomes" id="UP000219338">
    <property type="component" value="Unassembled WGS sequence"/>
</dbReference>
<evidence type="ECO:0000313" key="2">
    <source>
        <dbReference type="Proteomes" id="UP000219338"/>
    </source>
</evidence>
<reference evidence="2" key="1">
    <citation type="journal article" date="2017" name="Nat. Ecol. Evol.">
        <title>Genome expansion and lineage-specific genetic innovations in the forest pathogenic fungi Armillaria.</title>
        <authorList>
            <person name="Sipos G."/>
            <person name="Prasanna A.N."/>
            <person name="Walter M.C."/>
            <person name="O'Connor E."/>
            <person name="Balint B."/>
            <person name="Krizsan K."/>
            <person name="Kiss B."/>
            <person name="Hess J."/>
            <person name="Varga T."/>
            <person name="Slot J."/>
            <person name="Riley R."/>
            <person name="Boka B."/>
            <person name="Rigling D."/>
            <person name="Barry K."/>
            <person name="Lee J."/>
            <person name="Mihaltcheva S."/>
            <person name="LaButti K."/>
            <person name="Lipzen A."/>
            <person name="Waldron R."/>
            <person name="Moloney N.M."/>
            <person name="Sperisen C."/>
            <person name="Kredics L."/>
            <person name="Vagvoelgyi C."/>
            <person name="Patrignani A."/>
            <person name="Fitzpatrick D."/>
            <person name="Nagy I."/>
            <person name="Doyle S."/>
            <person name="Anderson J.B."/>
            <person name="Grigoriev I.V."/>
            <person name="Gueldener U."/>
            <person name="Muensterkoetter M."/>
            <person name="Nagy L.G."/>
        </authorList>
    </citation>
    <scope>NUCLEOTIDE SEQUENCE [LARGE SCALE GENOMIC DNA]</scope>
    <source>
        <strain evidence="2">C18/9</strain>
    </source>
</reference>
<keyword evidence="2" id="KW-1185">Reference proteome</keyword>
<sequence>MGNDSTENLREGILASTIDAQFNVENSASTQAESIAGIPGHCSSPEDTQHGTASQFYGTRVTRQRDSFRRRRAWLGRPGRRGDGVGRMEALDSATCRHEKREMFLRLQVAVDSGGRKAEGARCTRPEGRVAFSFVNRVASDSLGPKTLFHDPHPTKLVLTLPSPAVL</sequence>
<gene>
    <name evidence="1" type="ORF">ARMOST_10309</name>
</gene>
<accession>A0A284RDX8</accession>
<evidence type="ECO:0000313" key="1">
    <source>
        <dbReference type="EMBL" id="SJL06967.1"/>
    </source>
</evidence>
<proteinExistence type="predicted"/>
<organism evidence="1 2">
    <name type="scientific">Armillaria ostoyae</name>
    <name type="common">Armillaria root rot fungus</name>
    <dbReference type="NCBI Taxonomy" id="47428"/>
    <lineage>
        <taxon>Eukaryota</taxon>
        <taxon>Fungi</taxon>
        <taxon>Dikarya</taxon>
        <taxon>Basidiomycota</taxon>
        <taxon>Agaricomycotina</taxon>
        <taxon>Agaricomycetes</taxon>
        <taxon>Agaricomycetidae</taxon>
        <taxon>Agaricales</taxon>
        <taxon>Marasmiineae</taxon>
        <taxon>Physalacriaceae</taxon>
        <taxon>Armillaria</taxon>
    </lineage>
</organism>